<dbReference type="GO" id="GO:0051082">
    <property type="term" value="F:unfolded protein binding"/>
    <property type="evidence" value="ECO:0007669"/>
    <property type="project" value="InterPro"/>
</dbReference>
<dbReference type="OrthoDB" id="10248520at2759"/>
<keyword evidence="7" id="KW-1185">Reference proteome</keyword>
<dbReference type="PROSITE" id="PS51257">
    <property type="entry name" value="PROKAR_LIPOPROTEIN"/>
    <property type="match status" value="1"/>
</dbReference>
<dbReference type="AlphaFoldDB" id="A0A7M7PV71"/>
<organism evidence="6 7">
    <name type="scientific">Nasonia vitripennis</name>
    <name type="common">Parasitic wasp</name>
    <dbReference type="NCBI Taxonomy" id="7425"/>
    <lineage>
        <taxon>Eukaryota</taxon>
        <taxon>Metazoa</taxon>
        <taxon>Ecdysozoa</taxon>
        <taxon>Arthropoda</taxon>
        <taxon>Hexapoda</taxon>
        <taxon>Insecta</taxon>
        <taxon>Pterygota</taxon>
        <taxon>Neoptera</taxon>
        <taxon>Endopterygota</taxon>
        <taxon>Hymenoptera</taxon>
        <taxon>Apocrita</taxon>
        <taxon>Proctotrupomorpha</taxon>
        <taxon>Chalcidoidea</taxon>
        <taxon>Pteromalidae</taxon>
        <taxon>Pteromalinae</taxon>
        <taxon>Nasonia</taxon>
    </lineage>
</organism>
<evidence type="ECO:0000313" key="7">
    <source>
        <dbReference type="Proteomes" id="UP000002358"/>
    </source>
</evidence>
<dbReference type="PRINTS" id="PR00304">
    <property type="entry name" value="TCOMPLEXTCP1"/>
</dbReference>
<comment type="similarity">
    <text evidence="1 5">Belongs to the TCP-1 chaperonin family.</text>
</comment>
<dbReference type="KEGG" id="nvi:116415828"/>
<dbReference type="PANTHER" id="PTHR11353">
    <property type="entry name" value="CHAPERONIN"/>
    <property type="match status" value="1"/>
</dbReference>
<dbReference type="GO" id="GO:0016887">
    <property type="term" value="F:ATP hydrolysis activity"/>
    <property type="evidence" value="ECO:0007669"/>
    <property type="project" value="InterPro"/>
</dbReference>
<evidence type="ECO:0000256" key="3">
    <source>
        <dbReference type="ARBA" id="ARBA00022840"/>
    </source>
</evidence>
<keyword evidence="4 5" id="KW-0143">Chaperone</keyword>
<protein>
    <submittedName>
        <fullName evidence="6">Uncharacterized protein</fullName>
    </submittedName>
</protein>
<evidence type="ECO:0000256" key="5">
    <source>
        <dbReference type="RuleBase" id="RU004187"/>
    </source>
</evidence>
<evidence type="ECO:0000256" key="1">
    <source>
        <dbReference type="ARBA" id="ARBA00008020"/>
    </source>
</evidence>
<dbReference type="Gene3D" id="1.10.560.10">
    <property type="entry name" value="GroEL-like equatorial domain"/>
    <property type="match status" value="1"/>
</dbReference>
<dbReference type="SUPFAM" id="SSF48592">
    <property type="entry name" value="GroEL equatorial domain-like"/>
    <property type="match status" value="1"/>
</dbReference>
<keyword evidence="2 5" id="KW-0547">Nucleotide-binding</keyword>
<dbReference type="InterPro" id="IPR027413">
    <property type="entry name" value="GROEL-like_equatorial_sf"/>
</dbReference>
<dbReference type="Proteomes" id="UP000002358">
    <property type="component" value="Unassembled WGS sequence"/>
</dbReference>
<dbReference type="InterPro" id="IPR017998">
    <property type="entry name" value="Chaperone_TCP-1"/>
</dbReference>
<dbReference type="InterPro" id="IPR002423">
    <property type="entry name" value="Cpn60/GroEL/TCP-1"/>
</dbReference>
<dbReference type="GO" id="GO:0140662">
    <property type="term" value="F:ATP-dependent protein folding chaperone"/>
    <property type="evidence" value="ECO:0007669"/>
    <property type="project" value="InterPro"/>
</dbReference>
<reference evidence="6" key="1">
    <citation type="submission" date="2021-01" db="UniProtKB">
        <authorList>
            <consortium name="EnsemblMetazoa"/>
        </authorList>
    </citation>
    <scope>IDENTIFICATION</scope>
</reference>
<sequence>MRSEKEQNNLVPGLLSCFSNINATKVSYAIRTSLGPRGMHKMIRADNSEVTITNDGASILKEMNVMYPPSCKNVFHLVELSRAQDIKASDGTTSVIVIAGKLSEAVECLLQTDIDTTFICDAFQKASAKTVEYYRTSS</sequence>
<dbReference type="GO" id="GO:0005524">
    <property type="term" value="F:ATP binding"/>
    <property type="evidence" value="ECO:0007669"/>
    <property type="project" value="UniProtKB-KW"/>
</dbReference>
<dbReference type="Pfam" id="PF00118">
    <property type="entry name" value="Cpn60_TCP1"/>
    <property type="match status" value="1"/>
</dbReference>
<dbReference type="InterPro" id="IPR002194">
    <property type="entry name" value="Chaperonin_TCP-1_CS"/>
</dbReference>
<dbReference type="InParanoid" id="A0A7M7PV71"/>
<evidence type="ECO:0000256" key="2">
    <source>
        <dbReference type="ARBA" id="ARBA00022741"/>
    </source>
</evidence>
<dbReference type="RefSeq" id="XP_031777104.1">
    <property type="nucleotide sequence ID" value="XM_031921244.2"/>
</dbReference>
<dbReference type="EnsemblMetazoa" id="XM_031921244">
    <property type="protein sequence ID" value="XP_031777104"/>
    <property type="gene ID" value="LOC116415828"/>
</dbReference>
<dbReference type="SMR" id="A0A7M7PV71"/>
<dbReference type="GeneID" id="116415828"/>
<dbReference type="PROSITE" id="PS00750">
    <property type="entry name" value="TCP1_1"/>
    <property type="match status" value="1"/>
</dbReference>
<evidence type="ECO:0000313" key="6">
    <source>
        <dbReference type="EnsemblMetazoa" id="XP_031777104"/>
    </source>
</evidence>
<keyword evidence="3 5" id="KW-0067">ATP-binding</keyword>
<accession>A0A7M7PV71</accession>
<evidence type="ECO:0000256" key="4">
    <source>
        <dbReference type="ARBA" id="ARBA00023186"/>
    </source>
</evidence>
<proteinExistence type="inferred from homology"/>
<name>A0A7M7PV71_NASVI</name>